<dbReference type="PROSITE" id="PS50949">
    <property type="entry name" value="HTH_GNTR"/>
    <property type="match status" value="1"/>
</dbReference>
<evidence type="ECO:0000256" key="3">
    <source>
        <dbReference type="ARBA" id="ARBA00023015"/>
    </source>
</evidence>
<keyword evidence="4" id="KW-0238">DNA-binding</keyword>
<evidence type="ECO:0000256" key="1">
    <source>
        <dbReference type="ARBA" id="ARBA00005384"/>
    </source>
</evidence>
<protein>
    <submittedName>
        <fullName evidence="8">Aminotransferase class I/II-fold pyridoxal phosphate-dependent enzyme</fullName>
    </submittedName>
</protein>
<dbReference type="PANTHER" id="PTHR46577">
    <property type="entry name" value="HTH-TYPE TRANSCRIPTIONAL REGULATORY PROTEIN GABR"/>
    <property type="match status" value="1"/>
</dbReference>
<dbReference type="InterPro" id="IPR004839">
    <property type="entry name" value="Aminotransferase_I/II_large"/>
</dbReference>
<dbReference type="EMBL" id="WHNW01000001">
    <property type="protein sequence ID" value="MPV85201.1"/>
    <property type="molecule type" value="Genomic_DNA"/>
</dbReference>
<keyword evidence="8" id="KW-0808">Transferase</keyword>
<dbReference type="CDD" id="cd07377">
    <property type="entry name" value="WHTH_GntR"/>
    <property type="match status" value="1"/>
</dbReference>
<evidence type="ECO:0000256" key="2">
    <source>
        <dbReference type="ARBA" id="ARBA00022898"/>
    </source>
</evidence>
<dbReference type="Gene3D" id="3.40.640.10">
    <property type="entry name" value="Type I PLP-dependent aspartate aminotransferase-like (Major domain)"/>
    <property type="match status" value="1"/>
</dbReference>
<keyword evidence="5" id="KW-0804">Transcription</keyword>
<dbReference type="GO" id="GO:0008483">
    <property type="term" value="F:transaminase activity"/>
    <property type="evidence" value="ECO:0007669"/>
    <property type="project" value="UniProtKB-KW"/>
</dbReference>
<name>A0A6N7ERN4_9GAMM</name>
<feature type="domain" description="HTH gntR-type" evidence="7">
    <location>
        <begin position="16"/>
        <end position="84"/>
    </location>
</feature>
<dbReference type="RefSeq" id="WP_152808220.1">
    <property type="nucleotide sequence ID" value="NZ_WHNW01000001.1"/>
</dbReference>
<dbReference type="GO" id="GO:0030170">
    <property type="term" value="F:pyridoxal phosphate binding"/>
    <property type="evidence" value="ECO:0007669"/>
    <property type="project" value="InterPro"/>
</dbReference>
<keyword evidence="3" id="KW-0805">Transcription regulation</keyword>
<evidence type="ECO:0000259" key="7">
    <source>
        <dbReference type="PROSITE" id="PS50949"/>
    </source>
</evidence>
<dbReference type="PANTHER" id="PTHR46577:SF1">
    <property type="entry name" value="HTH-TYPE TRANSCRIPTIONAL REGULATORY PROTEIN GABR"/>
    <property type="match status" value="1"/>
</dbReference>
<proteinExistence type="inferred from homology"/>
<organism evidence="8 9">
    <name type="scientific">Ostreibacterium oceani</name>
    <dbReference type="NCBI Taxonomy" id="2654998"/>
    <lineage>
        <taxon>Bacteria</taxon>
        <taxon>Pseudomonadati</taxon>
        <taxon>Pseudomonadota</taxon>
        <taxon>Gammaproteobacteria</taxon>
        <taxon>Cardiobacteriales</taxon>
        <taxon>Ostreibacteriaceae</taxon>
        <taxon>Ostreibacterium</taxon>
    </lineage>
</organism>
<feature type="region of interest" description="Disordered" evidence="6">
    <location>
        <begin position="82"/>
        <end position="130"/>
    </location>
</feature>
<comment type="similarity">
    <text evidence="1">In the C-terminal section; belongs to the class-I pyridoxal-phosphate-dependent aminotransferase family.</text>
</comment>
<dbReference type="InterPro" id="IPR015424">
    <property type="entry name" value="PyrdxlP-dep_Trfase"/>
</dbReference>
<dbReference type="Proteomes" id="UP000471298">
    <property type="component" value="Unassembled WGS sequence"/>
</dbReference>
<feature type="compositionally biased region" description="Polar residues" evidence="6">
    <location>
        <begin position="108"/>
        <end position="123"/>
    </location>
</feature>
<dbReference type="InterPro" id="IPR036390">
    <property type="entry name" value="WH_DNA-bd_sf"/>
</dbReference>
<dbReference type="GO" id="GO:0003677">
    <property type="term" value="F:DNA binding"/>
    <property type="evidence" value="ECO:0007669"/>
    <property type="project" value="UniProtKB-KW"/>
</dbReference>
<dbReference type="FunCoup" id="A0A6N7ERN4">
    <property type="interactions" value="257"/>
</dbReference>
<dbReference type="SMART" id="SM00345">
    <property type="entry name" value="HTH_GNTR"/>
    <property type="match status" value="1"/>
</dbReference>
<dbReference type="InterPro" id="IPR000524">
    <property type="entry name" value="Tscrpt_reg_HTH_GntR"/>
</dbReference>
<dbReference type="CDD" id="cd00609">
    <property type="entry name" value="AAT_like"/>
    <property type="match status" value="1"/>
</dbReference>
<accession>A0A6N7ERN4</accession>
<keyword evidence="8" id="KW-0032">Aminotransferase</keyword>
<evidence type="ECO:0000256" key="4">
    <source>
        <dbReference type="ARBA" id="ARBA00023125"/>
    </source>
</evidence>
<keyword evidence="9" id="KW-1185">Reference proteome</keyword>
<dbReference type="SUPFAM" id="SSF46785">
    <property type="entry name" value="Winged helix' DNA-binding domain"/>
    <property type="match status" value="1"/>
</dbReference>
<dbReference type="InterPro" id="IPR036388">
    <property type="entry name" value="WH-like_DNA-bd_sf"/>
</dbReference>
<comment type="caution">
    <text evidence="8">The sequence shown here is derived from an EMBL/GenBank/DDBJ whole genome shotgun (WGS) entry which is preliminary data.</text>
</comment>
<keyword evidence="2" id="KW-0663">Pyridoxal phosphate</keyword>
<dbReference type="Pfam" id="PF00392">
    <property type="entry name" value="GntR"/>
    <property type="match status" value="1"/>
</dbReference>
<reference evidence="8 9" key="1">
    <citation type="submission" date="2019-10" db="EMBL/GenBank/DDBJ databases">
        <title>Cardiobacteriales fam. a chemoheterotrophic member of the order Cardiobacteriales, and proposal of Cardiobacteriales fam. nov.</title>
        <authorList>
            <person name="Wang C."/>
        </authorList>
    </citation>
    <scope>NUCLEOTIDE SEQUENCE [LARGE SCALE GENOMIC DNA]</scope>
    <source>
        <strain evidence="8 9">ML27</strain>
    </source>
</reference>
<evidence type="ECO:0000256" key="5">
    <source>
        <dbReference type="ARBA" id="ARBA00023163"/>
    </source>
</evidence>
<evidence type="ECO:0000313" key="8">
    <source>
        <dbReference type="EMBL" id="MPV85201.1"/>
    </source>
</evidence>
<dbReference type="InParanoid" id="A0A6N7ERN4"/>
<gene>
    <name evidence="8" type="ORF">GCU85_00445</name>
</gene>
<dbReference type="AlphaFoldDB" id="A0A6N7ERN4"/>
<dbReference type="InterPro" id="IPR051446">
    <property type="entry name" value="HTH_trans_reg/aminotransferase"/>
</dbReference>
<dbReference type="Gene3D" id="1.10.10.10">
    <property type="entry name" value="Winged helix-like DNA-binding domain superfamily/Winged helix DNA-binding domain"/>
    <property type="match status" value="1"/>
</dbReference>
<evidence type="ECO:0000313" key="9">
    <source>
        <dbReference type="Proteomes" id="UP000471298"/>
    </source>
</evidence>
<dbReference type="SUPFAM" id="SSF53383">
    <property type="entry name" value="PLP-dependent transferases"/>
    <property type="match status" value="1"/>
</dbReference>
<dbReference type="GO" id="GO:0003700">
    <property type="term" value="F:DNA-binding transcription factor activity"/>
    <property type="evidence" value="ECO:0007669"/>
    <property type="project" value="InterPro"/>
</dbReference>
<dbReference type="InterPro" id="IPR015421">
    <property type="entry name" value="PyrdxlP-dep_Trfase_major"/>
</dbReference>
<dbReference type="Pfam" id="PF00155">
    <property type="entry name" value="Aminotran_1_2"/>
    <property type="match status" value="1"/>
</dbReference>
<sequence length="487" mass="54335">MPIDIAQLQLQPNGTIALARQLYQLLHQQIMQGQLTYHERLPATRQLAATLNISRGVVVEAYDMLKLDAIVAGFGKGGTRVCVPSTQSPPPDQSKKSHATPPKIALSTRGQRIANSRNYPNRSQTREFPLTPSMPDFRLFPLKQWQRVAAMALNSSPKWYHRDGGLPLLKQQLCTFLAQYRGITNVQPQQVIITTGSQGAQSLLATLLCNSGDIALVESPCWTGTVSALKQAGLDIITSPLDNQGMQVPVNIRHKKQQPKIVITSAAIQFPTGITMTPARRQALVQATQAWQSWLIEDDYAAEYSYNHHPPPSILATSRAAHIIHIGTMSKLLMPALRMGWLVVPPALISPIVSAMNTLGLQASYLQQQQLGLFMQYGYLSTHLAHCRAVYNFRRKRACDYLQRYAKGYFSITDSISGMNISLRLDDRFSDLDSRQLSEHFKQHELGISVYRFQDCQHLLLGHTLLDDASYAKELDSFIHAIKTLTA</sequence>
<evidence type="ECO:0000256" key="6">
    <source>
        <dbReference type="SAM" id="MobiDB-lite"/>
    </source>
</evidence>